<evidence type="ECO:0000313" key="4">
    <source>
        <dbReference type="Proteomes" id="UP000036168"/>
    </source>
</evidence>
<evidence type="ECO:0000313" key="3">
    <source>
        <dbReference type="EMBL" id="MEC0487471.1"/>
    </source>
</evidence>
<dbReference type="SMART" id="SM00530">
    <property type="entry name" value="HTH_XRE"/>
    <property type="match status" value="1"/>
</dbReference>
<dbReference type="Proteomes" id="UP000036168">
    <property type="component" value="Unassembled WGS sequence"/>
</dbReference>
<reference evidence="2 4" key="1">
    <citation type="journal article" date="2015" name="Int. J. Syst. Evol. Microbiol.">
        <title>Bacillus glycinifermentans sp. nov., isolated from fermented soybean paste.</title>
        <authorList>
            <person name="Kim S.J."/>
            <person name="Dunlap C.A."/>
            <person name="Kwon S.W."/>
            <person name="Rooney A.P."/>
        </authorList>
    </citation>
    <scope>NUCLEOTIDE SEQUENCE [LARGE SCALE GENOMIC DNA]</scope>
    <source>
        <strain evidence="2 4">GO-13</strain>
    </source>
</reference>
<dbReference type="InterPro" id="IPR010982">
    <property type="entry name" value="Lambda_DNA-bd_dom_sf"/>
</dbReference>
<dbReference type="PROSITE" id="PS50943">
    <property type="entry name" value="HTH_CROC1"/>
    <property type="match status" value="1"/>
</dbReference>
<gene>
    <name evidence="2" type="ORF">AB447_215695</name>
    <name evidence="3" type="ORF">P8828_22230</name>
</gene>
<keyword evidence="5" id="KW-1185">Reference proteome</keyword>
<dbReference type="Pfam" id="PF01381">
    <property type="entry name" value="HTH_3"/>
    <property type="match status" value="1"/>
</dbReference>
<evidence type="ECO:0000259" key="1">
    <source>
        <dbReference type="PROSITE" id="PS50943"/>
    </source>
</evidence>
<dbReference type="OrthoDB" id="5461347at2"/>
<dbReference type="Gene3D" id="1.10.260.40">
    <property type="entry name" value="lambda repressor-like DNA-binding domains"/>
    <property type="match status" value="1"/>
</dbReference>
<dbReference type="GO" id="GO:0003677">
    <property type="term" value="F:DNA binding"/>
    <property type="evidence" value="ECO:0007669"/>
    <property type="project" value="InterPro"/>
</dbReference>
<accession>A0A0T6BR12</accession>
<dbReference type="EMBL" id="JARRTL010000031">
    <property type="protein sequence ID" value="MEC0487471.1"/>
    <property type="molecule type" value="Genomic_DNA"/>
</dbReference>
<evidence type="ECO:0000313" key="2">
    <source>
        <dbReference type="EMBL" id="KRT94077.1"/>
    </source>
</evidence>
<proteinExistence type="predicted"/>
<dbReference type="AlphaFoldDB" id="A0A0T6BR12"/>
<evidence type="ECO:0000313" key="5">
    <source>
        <dbReference type="Proteomes" id="UP001341297"/>
    </source>
</evidence>
<dbReference type="CDD" id="cd00093">
    <property type="entry name" value="HTH_XRE"/>
    <property type="match status" value="1"/>
</dbReference>
<dbReference type="Proteomes" id="UP001341297">
    <property type="component" value="Unassembled WGS sequence"/>
</dbReference>
<dbReference type="EMBL" id="LECW02000014">
    <property type="protein sequence ID" value="KRT94077.1"/>
    <property type="molecule type" value="Genomic_DNA"/>
</dbReference>
<sequence length="79" mass="8756">MFDRKLLGALIKSQRCKKKLTQLELAKQTGLSRSYISDIENGRYIPGASALTSLAICIDLDLNLLKMTEIQDKRTTGVG</sequence>
<dbReference type="SUPFAM" id="SSF47413">
    <property type="entry name" value="lambda repressor-like DNA-binding domains"/>
    <property type="match status" value="1"/>
</dbReference>
<organism evidence="2 4">
    <name type="scientific">Bacillus glycinifermentans</name>
    <dbReference type="NCBI Taxonomy" id="1664069"/>
    <lineage>
        <taxon>Bacteria</taxon>
        <taxon>Bacillati</taxon>
        <taxon>Bacillota</taxon>
        <taxon>Bacilli</taxon>
        <taxon>Bacillales</taxon>
        <taxon>Bacillaceae</taxon>
        <taxon>Bacillus</taxon>
    </lineage>
</organism>
<protein>
    <submittedName>
        <fullName evidence="3">Helix-turn-helix transcriptional regulator</fullName>
    </submittedName>
    <submittedName>
        <fullName evidence="2">Iduronate sulfatase</fullName>
    </submittedName>
</protein>
<reference evidence="3 5" key="3">
    <citation type="submission" date="2023-03" db="EMBL/GenBank/DDBJ databases">
        <title>Agriculturally important microbes genome sequencing.</title>
        <authorList>
            <person name="Dunlap C."/>
        </authorList>
    </citation>
    <scope>NUCLEOTIDE SEQUENCE [LARGE SCALE GENOMIC DNA]</scope>
    <source>
        <strain evidence="3 5">CBP-3203</strain>
    </source>
</reference>
<reference evidence="2" key="2">
    <citation type="submission" date="2015-10" db="EMBL/GenBank/DDBJ databases">
        <authorList>
            <person name="Gilbert D.G."/>
        </authorList>
    </citation>
    <scope>NUCLEOTIDE SEQUENCE</scope>
    <source>
        <strain evidence="2">GO-13</strain>
    </source>
</reference>
<dbReference type="RefSeq" id="WP_048355992.1">
    <property type="nucleotide sequence ID" value="NZ_JARRTL010000031.1"/>
</dbReference>
<dbReference type="InterPro" id="IPR001387">
    <property type="entry name" value="Cro/C1-type_HTH"/>
</dbReference>
<feature type="domain" description="HTH cro/C1-type" evidence="1">
    <location>
        <begin position="11"/>
        <end position="65"/>
    </location>
</feature>
<comment type="caution">
    <text evidence="2">The sequence shown here is derived from an EMBL/GenBank/DDBJ whole genome shotgun (WGS) entry which is preliminary data.</text>
</comment>
<name>A0A0T6BR12_9BACI</name>